<evidence type="ECO:0000313" key="1">
    <source>
        <dbReference type="EMBL" id="RRT79499.1"/>
    </source>
</evidence>
<dbReference type="AlphaFoldDB" id="A0A427ATA9"/>
<accession>A0A427ATA9</accession>
<reference evidence="1 2" key="1">
    <citation type="journal article" date="2014" name="Agronomy (Basel)">
        <title>A Draft Genome Sequence for Ensete ventricosum, the Drought-Tolerant Tree Against Hunger.</title>
        <authorList>
            <person name="Harrison J."/>
            <person name="Moore K.A."/>
            <person name="Paszkiewicz K."/>
            <person name="Jones T."/>
            <person name="Grant M."/>
            <person name="Ambacheew D."/>
            <person name="Muzemil S."/>
            <person name="Studholme D.J."/>
        </authorList>
    </citation>
    <scope>NUCLEOTIDE SEQUENCE [LARGE SCALE GENOMIC DNA]</scope>
</reference>
<dbReference type="Proteomes" id="UP000287651">
    <property type="component" value="Unassembled WGS sequence"/>
</dbReference>
<name>A0A427ATA9_ENSVE</name>
<gene>
    <name evidence="1" type="ORF">B296_00002619</name>
</gene>
<organism evidence="1 2">
    <name type="scientific">Ensete ventricosum</name>
    <name type="common">Abyssinian banana</name>
    <name type="synonym">Musa ensete</name>
    <dbReference type="NCBI Taxonomy" id="4639"/>
    <lineage>
        <taxon>Eukaryota</taxon>
        <taxon>Viridiplantae</taxon>
        <taxon>Streptophyta</taxon>
        <taxon>Embryophyta</taxon>
        <taxon>Tracheophyta</taxon>
        <taxon>Spermatophyta</taxon>
        <taxon>Magnoliopsida</taxon>
        <taxon>Liliopsida</taxon>
        <taxon>Zingiberales</taxon>
        <taxon>Musaceae</taxon>
        <taxon>Ensete</taxon>
    </lineage>
</organism>
<dbReference type="EMBL" id="AMZH03001386">
    <property type="protein sequence ID" value="RRT79499.1"/>
    <property type="molecule type" value="Genomic_DNA"/>
</dbReference>
<evidence type="ECO:0000313" key="2">
    <source>
        <dbReference type="Proteomes" id="UP000287651"/>
    </source>
</evidence>
<protein>
    <submittedName>
        <fullName evidence="1">Uncharacterized protein</fullName>
    </submittedName>
</protein>
<comment type="caution">
    <text evidence="1">The sequence shown here is derived from an EMBL/GenBank/DDBJ whole genome shotgun (WGS) entry which is preliminary data.</text>
</comment>
<sequence>MTVITVEATISPLVLLLPAGLHRVGRPEEPLFSYLKENFGLSGIGGNLGSDSLGLSTLLLKGPECWPHDDSVEAPGRVVEPRHRVVMRPRASLWGFPQQLRNMGDDHLDYPGQGLHLIGEPKEGLERGDGELGVECWRGKSWIVEQLLIMTRSIRQRISFPGGEGERLSSGPRDMLGDMDFFPRVARQ</sequence>
<proteinExistence type="predicted"/>